<dbReference type="Gene3D" id="3.30.1150.10">
    <property type="match status" value="1"/>
</dbReference>
<dbReference type="PANTHER" id="PTHR33446">
    <property type="entry name" value="PROTEIN TONB-RELATED"/>
    <property type="match status" value="1"/>
</dbReference>
<evidence type="ECO:0000256" key="3">
    <source>
        <dbReference type="ARBA" id="ARBA00022448"/>
    </source>
</evidence>
<evidence type="ECO:0000256" key="4">
    <source>
        <dbReference type="ARBA" id="ARBA00022475"/>
    </source>
</evidence>
<comment type="subcellular location">
    <subcellularLocation>
        <location evidence="1">Cell inner membrane</location>
        <topology evidence="1">Single-pass membrane protein</topology>
        <orientation evidence="1">Periplasmic side</orientation>
    </subcellularLocation>
</comment>
<comment type="caution">
    <text evidence="13">The sequence shown here is derived from an EMBL/GenBank/DDBJ whole genome shotgun (WGS) entry which is preliminary data.</text>
</comment>
<dbReference type="AlphaFoldDB" id="A0A840VG04"/>
<keyword evidence="4" id="KW-1003">Cell membrane</keyword>
<dbReference type="GO" id="GO:0031992">
    <property type="term" value="F:energy transducer activity"/>
    <property type="evidence" value="ECO:0007669"/>
    <property type="project" value="TreeGrafter"/>
</dbReference>
<feature type="region of interest" description="Disordered" evidence="10">
    <location>
        <begin position="69"/>
        <end position="194"/>
    </location>
</feature>
<keyword evidence="9 11" id="KW-0472">Membrane</keyword>
<dbReference type="RefSeq" id="WP_183265137.1">
    <property type="nucleotide sequence ID" value="NZ_JACHFJ010000001.1"/>
</dbReference>
<protein>
    <submittedName>
        <fullName evidence="13">Protein TonB</fullName>
    </submittedName>
</protein>
<evidence type="ECO:0000313" key="13">
    <source>
        <dbReference type="EMBL" id="MBB5372145.1"/>
    </source>
</evidence>
<keyword evidence="8 11" id="KW-1133">Transmembrane helix</keyword>
<evidence type="ECO:0000256" key="9">
    <source>
        <dbReference type="ARBA" id="ARBA00023136"/>
    </source>
</evidence>
<evidence type="ECO:0000256" key="2">
    <source>
        <dbReference type="ARBA" id="ARBA00006555"/>
    </source>
</evidence>
<dbReference type="NCBIfam" id="TIGR01352">
    <property type="entry name" value="tonB_Cterm"/>
    <property type="match status" value="1"/>
</dbReference>
<accession>A0A840VG04</accession>
<dbReference type="InterPro" id="IPR037682">
    <property type="entry name" value="TonB_C"/>
</dbReference>
<evidence type="ECO:0000256" key="1">
    <source>
        <dbReference type="ARBA" id="ARBA00004383"/>
    </source>
</evidence>
<evidence type="ECO:0000256" key="11">
    <source>
        <dbReference type="SAM" id="Phobius"/>
    </source>
</evidence>
<evidence type="ECO:0000256" key="5">
    <source>
        <dbReference type="ARBA" id="ARBA00022519"/>
    </source>
</evidence>
<dbReference type="PANTHER" id="PTHR33446:SF2">
    <property type="entry name" value="PROTEIN TONB"/>
    <property type="match status" value="1"/>
</dbReference>
<keyword evidence="5" id="KW-0997">Cell inner membrane</keyword>
<dbReference type="Pfam" id="PF03544">
    <property type="entry name" value="TonB_C"/>
    <property type="match status" value="1"/>
</dbReference>
<feature type="transmembrane region" description="Helical" evidence="11">
    <location>
        <begin position="44"/>
        <end position="64"/>
    </location>
</feature>
<keyword evidence="6 11" id="KW-0812">Transmembrane</keyword>
<dbReference type="SUPFAM" id="SSF74653">
    <property type="entry name" value="TolA/TonB C-terminal domain"/>
    <property type="match status" value="1"/>
</dbReference>
<reference evidence="13 14" key="1">
    <citation type="submission" date="2020-08" db="EMBL/GenBank/DDBJ databases">
        <title>Genomic Encyclopedia of Type Strains, Phase IV (KMG-IV): sequencing the most valuable type-strain genomes for metagenomic binning, comparative biology and taxonomic classification.</title>
        <authorList>
            <person name="Goeker M."/>
        </authorList>
    </citation>
    <scope>NUCLEOTIDE SEQUENCE [LARGE SCALE GENOMIC DNA]</scope>
    <source>
        <strain evidence="13 14">DSM 27026</strain>
    </source>
</reference>
<evidence type="ECO:0000256" key="7">
    <source>
        <dbReference type="ARBA" id="ARBA00022927"/>
    </source>
</evidence>
<dbReference type="GO" id="GO:0098797">
    <property type="term" value="C:plasma membrane protein complex"/>
    <property type="evidence" value="ECO:0007669"/>
    <property type="project" value="TreeGrafter"/>
</dbReference>
<gene>
    <name evidence="13" type="ORF">HNP71_000369</name>
</gene>
<keyword evidence="14" id="KW-1185">Reference proteome</keyword>
<organism evidence="13 14">
    <name type="scientific">Acidocella aromatica</name>
    <dbReference type="NCBI Taxonomy" id="1303579"/>
    <lineage>
        <taxon>Bacteria</taxon>
        <taxon>Pseudomonadati</taxon>
        <taxon>Pseudomonadota</taxon>
        <taxon>Alphaproteobacteria</taxon>
        <taxon>Acetobacterales</taxon>
        <taxon>Acidocellaceae</taxon>
        <taxon>Acidocella</taxon>
    </lineage>
</organism>
<feature type="compositionally biased region" description="Low complexity" evidence="10">
    <location>
        <begin position="178"/>
        <end position="189"/>
    </location>
</feature>
<dbReference type="Proteomes" id="UP000553706">
    <property type="component" value="Unassembled WGS sequence"/>
</dbReference>
<sequence>MQPLHRRLFTTPLTATEAAAASGIAAFAAQDRLAAPEGRPRWHPWAWGAALLLHVLAIAIVLLVRSRPPVQEGQSPPAVSVVFDNGGTASQPTAPPVMRQGPPQPAEAPPAAAPPPPPPPQTQAEVNLNMPQNPLAELPSTPQTQPKPVPRQRQAAHPNPHPTLPQHYVMMDGMSYGTPSTSTASPSASRGKGMNLSLPQNDTQAVTGADFAVHGDAGADWDAALTKWVSEHAYYPQAAIEQHQQGTAEVEFTVDRHGHVTGLRLLRSADSTFLDQAWELLFADNQLPPFPADAKDDHVTVDYTVHYQLVP</sequence>
<feature type="domain" description="TonB C-terminal" evidence="12">
    <location>
        <begin position="220"/>
        <end position="311"/>
    </location>
</feature>
<dbReference type="GO" id="GO:0015031">
    <property type="term" value="P:protein transport"/>
    <property type="evidence" value="ECO:0007669"/>
    <property type="project" value="UniProtKB-KW"/>
</dbReference>
<name>A0A840VG04_9PROT</name>
<feature type="compositionally biased region" description="Pro residues" evidence="10">
    <location>
        <begin position="102"/>
        <end position="121"/>
    </location>
</feature>
<keyword evidence="3" id="KW-0813">Transport</keyword>
<comment type="similarity">
    <text evidence="2">Belongs to the TonB family.</text>
</comment>
<dbReference type="InterPro" id="IPR006260">
    <property type="entry name" value="TonB/TolA_C"/>
</dbReference>
<evidence type="ECO:0000256" key="10">
    <source>
        <dbReference type="SAM" id="MobiDB-lite"/>
    </source>
</evidence>
<dbReference type="InterPro" id="IPR051045">
    <property type="entry name" value="TonB-dependent_transducer"/>
</dbReference>
<evidence type="ECO:0000313" key="14">
    <source>
        <dbReference type="Proteomes" id="UP000553706"/>
    </source>
</evidence>
<evidence type="ECO:0000256" key="6">
    <source>
        <dbReference type="ARBA" id="ARBA00022692"/>
    </source>
</evidence>
<proteinExistence type="inferred from homology"/>
<dbReference type="GO" id="GO:0055085">
    <property type="term" value="P:transmembrane transport"/>
    <property type="evidence" value="ECO:0007669"/>
    <property type="project" value="InterPro"/>
</dbReference>
<keyword evidence="7" id="KW-0653">Protein transport</keyword>
<evidence type="ECO:0000259" key="12">
    <source>
        <dbReference type="PROSITE" id="PS52015"/>
    </source>
</evidence>
<evidence type="ECO:0000256" key="8">
    <source>
        <dbReference type="ARBA" id="ARBA00022989"/>
    </source>
</evidence>
<dbReference type="PROSITE" id="PS52015">
    <property type="entry name" value="TONB_CTD"/>
    <property type="match status" value="1"/>
</dbReference>
<dbReference type="EMBL" id="JACHFJ010000001">
    <property type="protein sequence ID" value="MBB5372145.1"/>
    <property type="molecule type" value="Genomic_DNA"/>
</dbReference>